<accession>A0A7D6GFX4</accession>
<protein>
    <submittedName>
        <fullName evidence="4">Prephenate dehydrogenase</fullName>
    </submittedName>
</protein>
<dbReference type="GO" id="GO:0006571">
    <property type="term" value="P:tyrosine biosynthetic process"/>
    <property type="evidence" value="ECO:0007669"/>
    <property type="project" value="InterPro"/>
</dbReference>
<feature type="domain" description="Prephenate/arogenate dehydrogenase" evidence="3">
    <location>
        <begin position="4"/>
        <end position="282"/>
    </location>
</feature>
<sequence length="299" mass="31389">MTFRRCVVVGGGGAVGAMFADLLRQSGSDPLIVDLVPGGTDPVRWLVADITDPDSASAEAVTRADLVLLAVHEQVALKAVGPVTDLMRPGAVLADTLSVKTRMAAELEARAIDIQHVGLNPMFAPAAGMPGRPVAAVVTQDGPGVTALLGLVERWGGRLVRCTPEQHDRTTAASQALTHAMILSFGLALPKLGVDVEQLTATAPPPHLTLLALLARVLDGSPEVYEEIQRANPYAGAARQALADGLRAFTSVVDDGEQGLDATFEDLRRLMGAGLGEHQKRCREVVRIIHQTGGGDTNQ</sequence>
<dbReference type="SUPFAM" id="SSF51735">
    <property type="entry name" value="NAD(P)-binding Rossmann-fold domains"/>
    <property type="match status" value="1"/>
</dbReference>
<proteinExistence type="inferred from homology"/>
<evidence type="ECO:0000313" key="4">
    <source>
        <dbReference type="EMBL" id="QLK00725.1"/>
    </source>
</evidence>
<evidence type="ECO:0000256" key="1">
    <source>
        <dbReference type="ARBA" id="ARBA00007964"/>
    </source>
</evidence>
<dbReference type="InterPro" id="IPR008927">
    <property type="entry name" value="6-PGluconate_DH-like_C_sf"/>
</dbReference>
<name>A0A7D6GFX4_9ACTN</name>
<dbReference type="Gene3D" id="1.10.3660.10">
    <property type="entry name" value="6-phosphogluconate dehydrogenase C-terminal like domain"/>
    <property type="match status" value="1"/>
</dbReference>
<evidence type="ECO:0000256" key="2">
    <source>
        <dbReference type="ARBA" id="ARBA00023002"/>
    </source>
</evidence>
<dbReference type="InterPro" id="IPR046826">
    <property type="entry name" value="PDH_N"/>
</dbReference>
<dbReference type="InterPro" id="IPR050812">
    <property type="entry name" value="Preph/Arog_dehydrog"/>
</dbReference>
<gene>
    <name evidence="4" type="ORF">HZU44_12410</name>
</gene>
<organism evidence="4">
    <name type="scientific">Micromonospora carbonacea</name>
    <dbReference type="NCBI Taxonomy" id="47853"/>
    <lineage>
        <taxon>Bacteria</taxon>
        <taxon>Bacillati</taxon>
        <taxon>Actinomycetota</taxon>
        <taxon>Actinomycetes</taxon>
        <taxon>Micromonosporales</taxon>
        <taxon>Micromonosporaceae</taxon>
        <taxon>Micromonospora</taxon>
    </lineage>
</organism>
<dbReference type="Pfam" id="PF20463">
    <property type="entry name" value="PDH_C"/>
    <property type="match status" value="1"/>
</dbReference>
<dbReference type="PROSITE" id="PS51176">
    <property type="entry name" value="PDH_ADH"/>
    <property type="match status" value="1"/>
</dbReference>
<dbReference type="InterPro" id="IPR036291">
    <property type="entry name" value="NAD(P)-bd_dom_sf"/>
</dbReference>
<dbReference type="SUPFAM" id="SSF48179">
    <property type="entry name" value="6-phosphogluconate dehydrogenase C-terminal domain-like"/>
    <property type="match status" value="1"/>
</dbReference>
<dbReference type="GO" id="GO:0070403">
    <property type="term" value="F:NAD+ binding"/>
    <property type="evidence" value="ECO:0007669"/>
    <property type="project" value="InterPro"/>
</dbReference>
<dbReference type="GO" id="GO:0008977">
    <property type="term" value="F:prephenate dehydrogenase (NAD+) activity"/>
    <property type="evidence" value="ECO:0007669"/>
    <property type="project" value="InterPro"/>
</dbReference>
<keyword evidence="2" id="KW-0560">Oxidoreductase</keyword>
<dbReference type="GO" id="GO:0004665">
    <property type="term" value="F:prephenate dehydrogenase (NADP+) activity"/>
    <property type="evidence" value="ECO:0007669"/>
    <property type="project" value="InterPro"/>
</dbReference>
<dbReference type="InterPro" id="IPR046825">
    <property type="entry name" value="PDH_C"/>
</dbReference>
<dbReference type="PANTHER" id="PTHR21363">
    <property type="entry name" value="PREPHENATE DEHYDROGENASE"/>
    <property type="match status" value="1"/>
</dbReference>
<evidence type="ECO:0000259" key="3">
    <source>
        <dbReference type="PROSITE" id="PS51176"/>
    </source>
</evidence>
<dbReference type="EMBL" id="CP058905">
    <property type="protein sequence ID" value="QLK00725.1"/>
    <property type="molecule type" value="Genomic_DNA"/>
</dbReference>
<dbReference type="InterPro" id="IPR003099">
    <property type="entry name" value="Prephen_DH"/>
</dbReference>
<dbReference type="Pfam" id="PF02153">
    <property type="entry name" value="PDH_N"/>
    <property type="match status" value="1"/>
</dbReference>
<dbReference type="AlphaFoldDB" id="A0A7D6GFX4"/>
<reference evidence="4" key="1">
    <citation type="submission" date="2020-08" db="EMBL/GenBank/DDBJ databases">
        <title>A bifunctional nitrone conjugated secondary metabolite targeting the ribosome.</title>
        <authorList>
            <person name="Limbrick E.M."/>
            <person name="Graf M."/>
            <person name="Derewacz D.K."/>
            <person name="Nguyen F."/>
            <person name="Spraggins J.M."/>
            <person name="Wieland M."/>
            <person name="Ynigez-Gutierrez A.E."/>
            <person name="Reisman B.J."/>
            <person name="Zinshteyn B."/>
            <person name="McCulloch K."/>
            <person name="Iverson T.M."/>
            <person name="Green R."/>
            <person name="Wilson D.N."/>
            <person name="Bachmann B.O."/>
        </authorList>
    </citation>
    <scope>NUCLEOTIDE SEQUENCE</scope>
    <source>
        <strain evidence="4">Africana</strain>
    </source>
</reference>
<dbReference type="PANTHER" id="PTHR21363:SF0">
    <property type="entry name" value="PREPHENATE DEHYDROGENASE [NADP(+)]"/>
    <property type="match status" value="1"/>
</dbReference>
<dbReference type="Gene3D" id="3.40.50.720">
    <property type="entry name" value="NAD(P)-binding Rossmann-like Domain"/>
    <property type="match status" value="1"/>
</dbReference>
<comment type="similarity">
    <text evidence="1">Belongs to the prephenate/arogenate dehydrogenase family.</text>
</comment>